<accession>A0A4Z2G1D2</accession>
<keyword evidence="2" id="KW-1185">Reference proteome</keyword>
<organism evidence="1 2">
    <name type="scientific">Liparis tanakae</name>
    <name type="common">Tanaka's snailfish</name>
    <dbReference type="NCBI Taxonomy" id="230148"/>
    <lineage>
        <taxon>Eukaryota</taxon>
        <taxon>Metazoa</taxon>
        <taxon>Chordata</taxon>
        <taxon>Craniata</taxon>
        <taxon>Vertebrata</taxon>
        <taxon>Euteleostomi</taxon>
        <taxon>Actinopterygii</taxon>
        <taxon>Neopterygii</taxon>
        <taxon>Teleostei</taxon>
        <taxon>Neoteleostei</taxon>
        <taxon>Acanthomorphata</taxon>
        <taxon>Eupercaria</taxon>
        <taxon>Perciformes</taxon>
        <taxon>Cottioidei</taxon>
        <taxon>Cottales</taxon>
        <taxon>Liparidae</taxon>
        <taxon>Liparis</taxon>
    </lineage>
</organism>
<comment type="caution">
    <text evidence="1">The sequence shown here is derived from an EMBL/GenBank/DDBJ whole genome shotgun (WGS) entry which is preliminary data.</text>
</comment>
<dbReference type="EMBL" id="SRLO01000777">
    <property type="protein sequence ID" value="TNN46723.1"/>
    <property type="molecule type" value="Genomic_DNA"/>
</dbReference>
<gene>
    <name evidence="1" type="ORF">EYF80_043082</name>
</gene>
<evidence type="ECO:0000313" key="2">
    <source>
        <dbReference type="Proteomes" id="UP000314294"/>
    </source>
</evidence>
<proteinExistence type="predicted"/>
<evidence type="ECO:0000313" key="1">
    <source>
        <dbReference type="EMBL" id="TNN46723.1"/>
    </source>
</evidence>
<sequence>MGLDTNSVMTINSSAWERPPTRGGVLGLTRAEFGGLGLGLGLGGGAWRALLVWLKPAAASSTRGVRGSGSSHEAHLSPDRHCAAAICRSSSRIRAFSASMVVAVDSSSVTLRGERGGDV</sequence>
<dbReference type="AlphaFoldDB" id="A0A4Z2G1D2"/>
<name>A0A4Z2G1D2_9TELE</name>
<reference evidence="1 2" key="1">
    <citation type="submission" date="2019-03" db="EMBL/GenBank/DDBJ databases">
        <title>First draft genome of Liparis tanakae, snailfish: a comprehensive survey of snailfish specific genes.</title>
        <authorList>
            <person name="Kim W."/>
            <person name="Song I."/>
            <person name="Jeong J.-H."/>
            <person name="Kim D."/>
            <person name="Kim S."/>
            <person name="Ryu S."/>
            <person name="Song J.Y."/>
            <person name="Lee S.K."/>
        </authorList>
    </citation>
    <scope>NUCLEOTIDE SEQUENCE [LARGE SCALE GENOMIC DNA]</scope>
    <source>
        <tissue evidence="1">Muscle</tissue>
    </source>
</reference>
<dbReference type="Proteomes" id="UP000314294">
    <property type="component" value="Unassembled WGS sequence"/>
</dbReference>
<protein>
    <submittedName>
        <fullName evidence="1">Uncharacterized protein</fullName>
    </submittedName>
</protein>